<keyword evidence="8" id="KW-1185">Reference proteome</keyword>
<dbReference type="GO" id="GO:0017148">
    <property type="term" value="P:negative regulation of translation"/>
    <property type="evidence" value="ECO:0007669"/>
    <property type="project" value="TreeGrafter"/>
</dbReference>
<dbReference type="GO" id="GO:0003729">
    <property type="term" value="F:mRNA binding"/>
    <property type="evidence" value="ECO:0007669"/>
    <property type="project" value="TreeGrafter"/>
</dbReference>
<dbReference type="InterPro" id="IPR005823">
    <property type="entry name" value="Ribosomal_uL13_bac-type"/>
</dbReference>
<proteinExistence type="inferred from homology"/>
<protein>
    <recommendedName>
        <fullName evidence="5 6">Large ribosomal subunit protein uL13</fullName>
    </recommendedName>
</protein>
<dbReference type="PANTHER" id="PTHR11545">
    <property type="entry name" value="RIBOSOMAL PROTEIN L13"/>
    <property type="match status" value="1"/>
</dbReference>
<dbReference type="HAMAP" id="MF_01366">
    <property type="entry name" value="Ribosomal_uL13"/>
    <property type="match status" value="1"/>
</dbReference>
<evidence type="ECO:0000313" key="7">
    <source>
        <dbReference type="EMBL" id="ONG41774.1"/>
    </source>
</evidence>
<evidence type="ECO:0000256" key="5">
    <source>
        <dbReference type="ARBA" id="ARBA00035201"/>
    </source>
</evidence>
<dbReference type="RefSeq" id="WP_076877144.1">
    <property type="nucleotide sequence ID" value="NZ_MLCN01000007.1"/>
</dbReference>
<name>A0A1S8CYT6_9GAMM</name>
<evidence type="ECO:0000256" key="6">
    <source>
        <dbReference type="HAMAP-Rule" id="MF_01366"/>
    </source>
</evidence>
<dbReference type="Proteomes" id="UP000192132">
    <property type="component" value="Unassembled WGS sequence"/>
</dbReference>
<comment type="similarity">
    <text evidence="1 6">Belongs to the universal ribosomal protein uL13 family.</text>
</comment>
<comment type="caution">
    <text evidence="7">The sequence shown here is derived from an EMBL/GenBank/DDBJ whole genome shotgun (WGS) entry which is preliminary data.</text>
</comment>
<evidence type="ECO:0000256" key="3">
    <source>
        <dbReference type="ARBA" id="ARBA00022980"/>
    </source>
</evidence>
<dbReference type="GO" id="GO:0006412">
    <property type="term" value="P:translation"/>
    <property type="evidence" value="ECO:0007669"/>
    <property type="project" value="UniProtKB-UniRule"/>
</dbReference>
<dbReference type="AlphaFoldDB" id="A0A1S8CYT6"/>
<comment type="subunit">
    <text evidence="2 6">Part of the 50S ribosomal subunit.</text>
</comment>
<reference evidence="7 8" key="1">
    <citation type="submission" date="2016-10" db="EMBL/GenBank/DDBJ databases">
        <title>Draft Genome sequence of Alkanindiges sp. strain H1.</title>
        <authorList>
            <person name="Subhash Y."/>
            <person name="Lee S."/>
        </authorList>
    </citation>
    <scope>NUCLEOTIDE SEQUENCE [LARGE SCALE GENOMIC DNA]</scope>
    <source>
        <strain evidence="7 8">H1</strain>
    </source>
</reference>
<comment type="function">
    <text evidence="6">This protein is one of the early assembly proteins of the 50S ribosomal subunit, although it is not seen to bind rRNA by itself. It is important during the early stages of 50S assembly.</text>
</comment>
<dbReference type="CDD" id="cd00392">
    <property type="entry name" value="Ribosomal_L13"/>
    <property type="match status" value="1"/>
</dbReference>
<organism evidence="7 8">
    <name type="scientific">Alkanindiges hydrocarboniclasticus</name>
    <dbReference type="NCBI Taxonomy" id="1907941"/>
    <lineage>
        <taxon>Bacteria</taxon>
        <taxon>Pseudomonadati</taxon>
        <taxon>Pseudomonadota</taxon>
        <taxon>Gammaproteobacteria</taxon>
        <taxon>Moraxellales</taxon>
        <taxon>Moraxellaceae</taxon>
        <taxon>Alkanindiges</taxon>
    </lineage>
</organism>
<dbReference type="InterPro" id="IPR005822">
    <property type="entry name" value="Ribosomal_uL13"/>
</dbReference>
<evidence type="ECO:0000256" key="1">
    <source>
        <dbReference type="ARBA" id="ARBA00006227"/>
    </source>
</evidence>
<dbReference type="PANTHER" id="PTHR11545:SF2">
    <property type="entry name" value="LARGE RIBOSOMAL SUBUNIT PROTEIN UL13M"/>
    <property type="match status" value="1"/>
</dbReference>
<sequence length="142" mass="15935">MKTLSAKPAEVQHDWYVVDASGKTLGRLATEIARRLRGKHKTSYTPHVDTGDYIVVINAERVHVTGTKAQDKMYYRHSEFPGGLKTTNFEKLITHKPVEVLQRAVKGMLPKGPLGYAMIKKMKVYAGSEHPHTAQQPQVLDI</sequence>
<dbReference type="Gene3D" id="3.90.1180.10">
    <property type="entry name" value="Ribosomal protein L13"/>
    <property type="match status" value="1"/>
</dbReference>
<keyword evidence="3 6" id="KW-0689">Ribosomal protein</keyword>
<keyword evidence="4 6" id="KW-0687">Ribonucleoprotein</keyword>
<dbReference type="Pfam" id="PF00572">
    <property type="entry name" value="Ribosomal_L13"/>
    <property type="match status" value="1"/>
</dbReference>
<dbReference type="GO" id="GO:0003735">
    <property type="term" value="F:structural constituent of ribosome"/>
    <property type="evidence" value="ECO:0007669"/>
    <property type="project" value="InterPro"/>
</dbReference>
<dbReference type="InterPro" id="IPR036899">
    <property type="entry name" value="Ribosomal_uL13_sf"/>
</dbReference>
<gene>
    <name evidence="6" type="primary">rplM</name>
    <name evidence="7" type="ORF">BKE30_02750</name>
</gene>
<dbReference type="NCBIfam" id="TIGR01066">
    <property type="entry name" value="rplM_bact"/>
    <property type="match status" value="1"/>
</dbReference>
<dbReference type="PIRSF" id="PIRSF002181">
    <property type="entry name" value="Ribosomal_L13"/>
    <property type="match status" value="1"/>
</dbReference>
<dbReference type="STRING" id="1907941.BKE30_02750"/>
<dbReference type="FunFam" id="3.90.1180.10:FF:000001">
    <property type="entry name" value="50S ribosomal protein L13"/>
    <property type="match status" value="1"/>
</dbReference>
<evidence type="ECO:0000256" key="2">
    <source>
        <dbReference type="ARBA" id="ARBA00011838"/>
    </source>
</evidence>
<accession>A0A1S8CYT6</accession>
<dbReference type="GO" id="GO:0022625">
    <property type="term" value="C:cytosolic large ribosomal subunit"/>
    <property type="evidence" value="ECO:0007669"/>
    <property type="project" value="TreeGrafter"/>
</dbReference>
<dbReference type="SUPFAM" id="SSF52161">
    <property type="entry name" value="Ribosomal protein L13"/>
    <property type="match status" value="1"/>
</dbReference>
<dbReference type="EMBL" id="MLCN01000007">
    <property type="protein sequence ID" value="ONG41774.1"/>
    <property type="molecule type" value="Genomic_DNA"/>
</dbReference>
<evidence type="ECO:0000256" key="4">
    <source>
        <dbReference type="ARBA" id="ARBA00023274"/>
    </source>
</evidence>
<dbReference type="OrthoDB" id="9801330at2"/>
<evidence type="ECO:0000313" key="8">
    <source>
        <dbReference type="Proteomes" id="UP000192132"/>
    </source>
</evidence>